<dbReference type="Proteomes" id="UP001500427">
    <property type="component" value="Unassembled WGS sequence"/>
</dbReference>
<name>A0ABP9J4Z4_9MICO</name>
<protein>
    <submittedName>
        <fullName evidence="1">MoaD/ThiS family protein</fullName>
    </submittedName>
</protein>
<dbReference type="Pfam" id="PF02597">
    <property type="entry name" value="ThiS"/>
    <property type="match status" value="1"/>
</dbReference>
<dbReference type="EMBL" id="BAABIW010000006">
    <property type="protein sequence ID" value="GAA5020684.1"/>
    <property type="molecule type" value="Genomic_DNA"/>
</dbReference>
<dbReference type="RefSeq" id="WP_345506289.1">
    <property type="nucleotide sequence ID" value="NZ_BAABIW010000006.1"/>
</dbReference>
<dbReference type="Gene3D" id="3.10.20.30">
    <property type="match status" value="1"/>
</dbReference>
<accession>A0ABP9J4Z4</accession>
<keyword evidence="2" id="KW-1185">Reference proteome</keyword>
<dbReference type="InterPro" id="IPR012675">
    <property type="entry name" value="Beta-grasp_dom_sf"/>
</dbReference>
<organism evidence="1 2">
    <name type="scientific">Terrabacter aeriphilus</name>
    <dbReference type="NCBI Taxonomy" id="515662"/>
    <lineage>
        <taxon>Bacteria</taxon>
        <taxon>Bacillati</taxon>
        <taxon>Actinomycetota</taxon>
        <taxon>Actinomycetes</taxon>
        <taxon>Micrococcales</taxon>
        <taxon>Intrasporangiaceae</taxon>
        <taxon>Terrabacter</taxon>
    </lineage>
</organism>
<proteinExistence type="predicted"/>
<evidence type="ECO:0000313" key="2">
    <source>
        <dbReference type="Proteomes" id="UP001500427"/>
    </source>
</evidence>
<gene>
    <name evidence="1" type="ORF">GCM10023258_09510</name>
</gene>
<evidence type="ECO:0000313" key="1">
    <source>
        <dbReference type="EMBL" id="GAA5020684.1"/>
    </source>
</evidence>
<comment type="caution">
    <text evidence="1">The sequence shown here is derived from an EMBL/GenBank/DDBJ whole genome shotgun (WGS) entry which is preliminary data.</text>
</comment>
<reference evidence="2" key="1">
    <citation type="journal article" date="2019" name="Int. J. Syst. Evol. Microbiol.">
        <title>The Global Catalogue of Microorganisms (GCM) 10K type strain sequencing project: providing services to taxonomists for standard genome sequencing and annotation.</title>
        <authorList>
            <consortium name="The Broad Institute Genomics Platform"/>
            <consortium name="The Broad Institute Genome Sequencing Center for Infectious Disease"/>
            <person name="Wu L."/>
            <person name="Ma J."/>
        </authorList>
    </citation>
    <scope>NUCLEOTIDE SEQUENCE [LARGE SCALE GENOMIC DNA]</scope>
    <source>
        <strain evidence="2">JCM 17687</strain>
    </source>
</reference>
<dbReference type="InterPro" id="IPR003749">
    <property type="entry name" value="ThiS/MoaD-like"/>
</dbReference>
<dbReference type="InterPro" id="IPR016155">
    <property type="entry name" value="Mopterin_synth/thiamin_S_b"/>
</dbReference>
<dbReference type="SUPFAM" id="SSF54285">
    <property type="entry name" value="MoaD/ThiS"/>
    <property type="match status" value="1"/>
</dbReference>
<sequence>MTSTTPAQQAPDDADPTAVGAVTVRYWAAARAAAGRDTELLPGTTVGAVVDAAVALHPELERVAQVATFLLDGAKVGRHSAVAAGATVEVLPPFAGG</sequence>